<feature type="chain" id="PRO_5040939662" description="Ribosome association toxin RatA" evidence="1">
    <location>
        <begin position="34"/>
        <end position="186"/>
    </location>
</feature>
<dbReference type="InterPro" id="IPR023393">
    <property type="entry name" value="START-like_dom_sf"/>
</dbReference>
<proteinExistence type="predicted"/>
<accession>A0A9X3IZG9</accession>
<evidence type="ECO:0000313" key="3">
    <source>
        <dbReference type="Proteomes" id="UP001150924"/>
    </source>
</evidence>
<dbReference type="Gene3D" id="3.30.530.20">
    <property type="match status" value="1"/>
</dbReference>
<reference evidence="2" key="1">
    <citation type="submission" date="2022-11" db="EMBL/GenBank/DDBJ databases">
        <title>Minimal conservation of predation-associated metabolite biosynthetic gene clusters underscores biosynthetic potential of Myxococcota including descriptions for ten novel species: Archangium lansinium sp. nov., Myxococcus landrumus sp. nov., Nannocystis bai.</title>
        <authorList>
            <person name="Ahearne A."/>
            <person name="Stevens C."/>
            <person name="Phillips K."/>
        </authorList>
    </citation>
    <scope>NUCLEOTIDE SEQUENCE</scope>
    <source>
        <strain evidence="2">Na p29</strain>
    </source>
</reference>
<dbReference type="EMBL" id="JAPNKE010000002">
    <property type="protein sequence ID" value="MCY1009055.1"/>
    <property type="molecule type" value="Genomic_DNA"/>
</dbReference>
<keyword evidence="3" id="KW-1185">Reference proteome</keyword>
<keyword evidence="1" id="KW-0732">Signal</keyword>
<sequence>MTAARVTLSAGSTRWALSAVAAAAIVAASTADAAAEAPKISTKITAKGEVVASVTLAAAPAAVREVLGSAERSHGLSPFTVSAKATPDGSCERVKLKTRGMLSPFELETRRCPTAHGWKETLIASEHFVEYWNEWVVEDTGAGGSTVTFRTRTMPNVAVPEAIIQSETKRVLAKLMHNLSAAVGGG</sequence>
<dbReference type="AlphaFoldDB" id="A0A9X3IZG9"/>
<dbReference type="SUPFAM" id="SSF55961">
    <property type="entry name" value="Bet v1-like"/>
    <property type="match status" value="1"/>
</dbReference>
<protein>
    <recommendedName>
        <fullName evidence="4">Ribosome association toxin RatA</fullName>
    </recommendedName>
</protein>
<feature type="signal peptide" evidence="1">
    <location>
        <begin position="1"/>
        <end position="33"/>
    </location>
</feature>
<dbReference type="Pfam" id="PF10604">
    <property type="entry name" value="Polyketide_cyc2"/>
    <property type="match status" value="1"/>
</dbReference>
<dbReference type="RefSeq" id="WP_267771714.1">
    <property type="nucleotide sequence ID" value="NZ_JAPNKE010000002.1"/>
</dbReference>
<evidence type="ECO:0000313" key="2">
    <source>
        <dbReference type="EMBL" id="MCY1009055.1"/>
    </source>
</evidence>
<dbReference type="Proteomes" id="UP001150924">
    <property type="component" value="Unassembled WGS sequence"/>
</dbReference>
<gene>
    <name evidence="2" type="ORF">OV079_26540</name>
</gene>
<comment type="caution">
    <text evidence="2">The sequence shown here is derived from an EMBL/GenBank/DDBJ whole genome shotgun (WGS) entry which is preliminary data.</text>
</comment>
<name>A0A9X3IZG9_9BACT</name>
<organism evidence="2 3">
    <name type="scientific">Nannocystis pusilla</name>
    <dbReference type="NCBI Taxonomy" id="889268"/>
    <lineage>
        <taxon>Bacteria</taxon>
        <taxon>Pseudomonadati</taxon>
        <taxon>Myxococcota</taxon>
        <taxon>Polyangia</taxon>
        <taxon>Nannocystales</taxon>
        <taxon>Nannocystaceae</taxon>
        <taxon>Nannocystis</taxon>
    </lineage>
</organism>
<evidence type="ECO:0008006" key="4">
    <source>
        <dbReference type="Google" id="ProtNLM"/>
    </source>
</evidence>
<dbReference type="InterPro" id="IPR019587">
    <property type="entry name" value="Polyketide_cyclase/dehydratase"/>
</dbReference>
<evidence type="ECO:0000256" key="1">
    <source>
        <dbReference type="SAM" id="SignalP"/>
    </source>
</evidence>